<dbReference type="STRING" id="6945.B7QG16"/>
<feature type="region of interest" description="Disordered" evidence="10">
    <location>
        <begin position="852"/>
        <end position="872"/>
    </location>
</feature>
<dbReference type="AlphaFoldDB" id="B7QG16"/>
<dbReference type="PROSITE" id="PS50835">
    <property type="entry name" value="IG_LIKE"/>
    <property type="match status" value="9"/>
</dbReference>
<keyword evidence="15" id="KW-1185">Reference proteome</keyword>
<feature type="domain" description="Ig-like" evidence="12">
    <location>
        <begin position="807"/>
        <end position="872"/>
    </location>
</feature>
<keyword evidence="6" id="KW-1133">Transmembrane helix</keyword>
<feature type="signal peptide" evidence="11">
    <location>
        <begin position="1"/>
        <end position="19"/>
    </location>
</feature>
<dbReference type="InterPro" id="IPR003599">
    <property type="entry name" value="Ig_sub"/>
</dbReference>
<dbReference type="GO" id="GO:0007411">
    <property type="term" value="P:axon guidance"/>
    <property type="evidence" value="ECO:0000318"/>
    <property type="project" value="GO_Central"/>
</dbReference>
<evidence type="ECO:0000256" key="8">
    <source>
        <dbReference type="ARBA" id="ARBA00023157"/>
    </source>
</evidence>
<dbReference type="EMBL" id="ABJB010502625">
    <property type="status" value="NOT_ANNOTATED_CDS"/>
    <property type="molecule type" value="Genomic_DNA"/>
</dbReference>
<dbReference type="HOGENOM" id="CLU_329370_0_0_1"/>
<dbReference type="Proteomes" id="UP000001555">
    <property type="component" value="Unassembled WGS sequence"/>
</dbReference>
<evidence type="ECO:0000256" key="4">
    <source>
        <dbReference type="ARBA" id="ARBA00022737"/>
    </source>
</evidence>
<dbReference type="InterPro" id="IPR013098">
    <property type="entry name" value="Ig_I-set"/>
</dbReference>
<dbReference type="EMBL" id="DS928724">
    <property type="protein sequence ID" value="EEC17788.1"/>
    <property type="molecule type" value="Genomic_DNA"/>
</dbReference>
<proteinExistence type="predicted"/>
<evidence type="ECO:0000256" key="11">
    <source>
        <dbReference type="SAM" id="SignalP"/>
    </source>
</evidence>
<feature type="domain" description="Ig-like" evidence="12">
    <location>
        <begin position="376"/>
        <end position="466"/>
    </location>
</feature>
<dbReference type="PANTHER" id="PTHR10075:SF101">
    <property type="entry name" value="ZWEI IG DOMAIN PROTEIN ZIG-3"/>
    <property type="match status" value="1"/>
</dbReference>
<dbReference type="VEuPathDB" id="VectorBase:ISCW022096"/>
<protein>
    <submittedName>
        <fullName evidence="13 14">Cell adhesion molecule, putative</fullName>
    </submittedName>
</protein>
<dbReference type="Pfam" id="PF13927">
    <property type="entry name" value="Ig_3"/>
    <property type="match status" value="4"/>
</dbReference>
<feature type="chain" id="PRO_5010826941" evidence="11">
    <location>
        <begin position="20"/>
        <end position="872"/>
    </location>
</feature>
<dbReference type="OrthoDB" id="6481371at2759"/>
<feature type="domain" description="Ig-like" evidence="12">
    <location>
        <begin position="25"/>
        <end position="115"/>
    </location>
</feature>
<comment type="subcellular location">
    <subcellularLocation>
        <location evidence="1">Membrane</location>
        <topology evidence="1">Single-pass membrane protein</topology>
    </subcellularLocation>
</comment>
<evidence type="ECO:0000256" key="6">
    <source>
        <dbReference type="ARBA" id="ARBA00022989"/>
    </source>
</evidence>
<dbReference type="InterPro" id="IPR013783">
    <property type="entry name" value="Ig-like_fold"/>
</dbReference>
<dbReference type="GO" id="GO:0005886">
    <property type="term" value="C:plasma membrane"/>
    <property type="evidence" value="ECO:0000318"/>
    <property type="project" value="GO_Central"/>
</dbReference>
<dbReference type="InterPro" id="IPR036179">
    <property type="entry name" value="Ig-like_dom_sf"/>
</dbReference>
<keyword evidence="2" id="KW-0812">Transmembrane</keyword>
<keyword evidence="9" id="KW-0393">Immunoglobulin domain</keyword>
<dbReference type="PANTHER" id="PTHR10075">
    <property type="entry name" value="BASIGIN RELATED"/>
    <property type="match status" value="1"/>
</dbReference>
<dbReference type="FunFam" id="2.60.40.10:FF:000333">
    <property type="entry name" value="Down syndrome cell adhesion molecule"/>
    <property type="match status" value="6"/>
</dbReference>
<reference evidence="14" key="2">
    <citation type="submission" date="2020-05" db="UniProtKB">
        <authorList>
            <consortium name="EnsemblMetazoa"/>
        </authorList>
    </citation>
    <scope>IDENTIFICATION</scope>
    <source>
        <strain evidence="14">wikel</strain>
    </source>
</reference>
<evidence type="ECO:0000256" key="7">
    <source>
        <dbReference type="ARBA" id="ARBA00023136"/>
    </source>
</evidence>
<feature type="domain" description="Ig-like" evidence="12">
    <location>
        <begin position="712"/>
        <end position="802"/>
    </location>
</feature>
<keyword evidence="4" id="KW-0677">Repeat</keyword>
<dbReference type="EMBL" id="ABJB010069551">
    <property type="status" value="NOT_ANNOTATED_CDS"/>
    <property type="molecule type" value="Genomic_DNA"/>
</dbReference>
<accession>B7QG16</accession>
<keyword evidence="3 11" id="KW-0732">Signal</keyword>
<feature type="domain" description="Ig-like" evidence="12">
    <location>
        <begin position="200"/>
        <end position="276"/>
    </location>
</feature>
<dbReference type="EMBL" id="ABJB010030262">
    <property type="status" value="NOT_ANNOTATED_CDS"/>
    <property type="molecule type" value="Genomic_DNA"/>
</dbReference>
<dbReference type="GO" id="GO:0098632">
    <property type="term" value="F:cell-cell adhesion mediator activity"/>
    <property type="evidence" value="ECO:0000318"/>
    <property type="project" value="GO_Central"/>
</dbReference>
<keyword evidence="8" id="KW-1015">Disulfide bond</keyword>
<evidence type="ECO:0000256" key="5">
    <source>
        <dbReference type="ARBA" id="ARBA00022889"/>
    </source>
</evidence>
<dbReference type="EnsemblMetazoa" id="ISCW022096-RA">
    <property type="protein sequence ID" value="ISCW022096-PA"/>
    <property type="gene ID" value="ISCW022096"/>
</dbReference>
<feature type="domain" description="Ig-like" evidence="12">
    <location>
        <begin position="120"/>
        <end position="195"/>
    </location>
</feature>
<feature type="domain" description="Ig-like" evidence="12">
    <location>
        <begin position="281"/>
        <end position="371"/>
    </location>
</feature>
<sequence>MFAIWFVLSVPVMLDAVTAEQKGRPDILPFSFSKNSAIGRKSTVTCVVSDGLGPFRFLWTKDGKAIKNIPGIHVQTLTESIAAMTIESVAADDLGNYTCTVYNDAGSSSYSATLAVEGKPEIMPFSFSKNTALGQKATVSCVVSLGEGPFHFLWAQDGQAIRDTPGKHVKTLSENVAIMTIERIAAEDLGNYTCTSITLGQKAIVSCTVVTGREPFDFRWTHDGKVLRQTSTKYVKILAANIAMLTIESVSAEDVGNYTCTASNADGEDSHTAPLAVKGRPEIQPFSFSKSLSLGEKTTVMCGATTGKGPLSFHWSHNGADFGNSASRYVKVIAETIAALTIERVAAEHLGNYTCTVSNDIGSDSFSANLVVEGPPEVQPFFFSKNIALGQKALVNCGTVSGDGPFKFSWVQDGAKVLATSSKYVSTVADKFATLTIESVGAEDIGNYTCTVSNDVGSDSFTAPLVVKAPEKPVIMPYSFPKNVLLGQKTVVTCVAQSGTGPLEFVWKHNGRAMVDKSSRYVKMLTESISTMTIERLATEHLGNYSCTVSNGAGSDSFTAPLVVEDKPQIQPFSFPPNVNLGEKASVTCSATRGDGPFRFTWTQDGRPIVNTASKYARTVVDDIATMTIEKVSAEDVGNYTCTVSNGAGRDSASASLMVEAFALFACLNGAVPSKSNVGTDFPAELRESGRPALQSNRWYQRAATPRPSERPDIQPFSFSKNIALGQKASVACVVIGGSEPFRFEWTHNGKKIVNKASKYVRENIENMATVIIQKVSAEDVGNYTCTVSNSFGKDSHSAPLVVEGGPDILPFSFSKKSAIGQKSTVTCVVSGGLGPFRFSWTKDGQIVKNSVGRHVETDREHRRHDDRKHRR</sequence>
<reference evidence="13 15" key="1">
    <citation type="submission" date="2008-03" db="EMBL/GenBank/DDBJ databases">
        <title>Annotation of Ixodes scapularis.</title>
        <authorList>
            <consortium name="Ixodes scapularis Genome Project Consortium"/>
            <person name="Caler E."/>
            <person name="Hannick L.I."/>
            <person name="Bidwell S."/>
            <person name="Joardar V."/>
            <person name="Thiagarajan M."/>
            <person name="Amedeo P."/>
            <person name="Galinsky K.J."/>
            <person name="Schobel S."/>
            <person name="Inman J."/>
            <person name="Hostetler J."/>
            <person name="Miller J."/>
            <person name="Hammond M."/>
            <person name="Megy K."/>
            <person name="Lawson D."/>
            <person name="Kodira C."/>
            <person name="Sutton G."/>
            <person name="Meyer J."/>
            <person name="Hill C.A."/>
            <person name="Birren B."/>
            <person name="Nene V."/>
            <person name="Collins F."/>
            <person name="Alarcon-Chaidez F."/>
            <person name="Wikel S."/>
            <person name="Strausberg R."/>
        </authorList>
    </citation>
    <scope>NUCLEOTIDE SEQUENCE [LARGE SCALE GENOMIC DNA]</scope>
    <source>
        <strain evidence="15">Wikel</strain>
        <strain evidence="13">Wikel colony</strain>
    </source>
</reference>
<dbReference type="SUPFAM" id="SSF48726">
    <property type="entry name" value="Immunoglobulin"/>
    <property type="match status" value="8"/>
</dbReference>
<gene>
    <name evidence="13" type="ORF">IscW_ISCW022096</name>
</gene>
<dbReference type="PaxDb" id="6945-B7QG16"/>
<feature type="compositionally biased region" description="Basic residues" evidence="10">
    <location>
        <begin position="862"/>
        <end position="872"/>
    </location>
</feature>
<dbReference type="VEuPathDB" id="VectorBase:ISCP_023481"/>
<dbReference type="EMBL" id="ABJB010146275">
    <property type="status" value="NOT_ANNOTATED_CDS"/>
    <property type="molecule type" value="Genomic_DNA"/>
</dbReference>
<dbReference type="FunFam" id="2.60.40.10:FF:000017">
    <property type="entry name" value="Down syndrome cell adhesion molecule b"/>
    <property type="match status" value="1"/>
</dbReference>
<dbReference type="InterPro" id="IPR003598">
    <property type="entry name" value="Ig_sub2"/>
</dbReference>
<organism>
    <name type="scientific">Ixodes scapularis</name>
    <name type="common">Black-legged tick</name>
    <name type="synonym">Deer tick</name>
    <dbReference type="NCBI Taxonomy" id="6945"/>
    <lineage>
        <taxon>Eukaryota</taxon>
        <taxon>Metazoa</taxon>
        <taxon>Ecdysozoa</taxon>
        <taxon>Arthropoda</taxon>
        <taxon>Chelicerata</taxon>
        <taxon>Arachnida</taxon>
        <taxon>Acari</taxon>
        <taxon>Parasitiformes</taxon>
        <taxon>Ixodida</taxon>
        <taxon>Ixodoidea</taxon>
        <taxon>Ixodidae</taxon>
        <taxon>Ixodinae</taxon>
        <taxon>Ixodes</taxon>
    </lineage>
</organism>
<evidence type="ECO:0000256" key="10">
    <source>
        <dbReference type="SAM" id="MobiDB-lite"/>
    </source>
</evidence>
<evidence type="ECO:0000313" key="13">
    <source>
        <dbReference type="EMBL" id="EEC17788.1"/>
    </source>
</evidence>
<dbReference type="EMBL" id="ABJB010830112">
    <property type="status" value="NOT_ANNOTATED_CDS"/>
    <property type="molecule type" value="Genomic_DNA"/>
</dbReference>
<dbReference type="VEuPathDB" id="VectorBase:ISCI022096"/>
<name>B7QG16_IXOSC</name>
<feature type="domain" description="Ig-like" evidence="12">
    <location>
        <begin position="568"/>
        <end position="658"/>
    </location>
</feature>
<dbReference type="PRINTS" id="PR01832">
    <property type="entry name" value="VEGFRECEPTOR"/>
</dbReference>
<dbReference type="GO" id="GO:0030424">
    <property type="term" value="C:axon"/>
    <property type="evidence" value="ECO:0000318"/>
    <property type="project" value="GO_Central"/>
</dbReference>
<evidence type="ECO:0000256" key="3">
    <source>
        <dbReference type="ARBA" id="ARBA00022729"/>
    </source>
</evidence>
<dbReference type="InParanoid" id="B7QG16"/>
<dbReference type="GO" id="GO:0007156">
    <property type="term" value="P:homophilic cell adhesion via plasma membrane adhesion molecules"/>
    <property type="evidence" value="ECO:0000318"/>
    <property type="project" value="GO_Central"/>
</dbReference>
<dbReference type="VEuPathDB" id="VectorBase:ISCP_026756"/>
<dbReference type="InterPro" id="IPR007110">
    <property type="entry name" value="Ig-like_dom"/>
</dbReference>
<evidence type="ECO:0000313" key="15">
    <source>
        <dbReference type="Proteomes" id="UP000001555"/>
    </source>
</evidence>
<dbReference type="VEuPathDB" id="VectorBase:ISCP_009796"/>
<feature type="domain" description="Ig-like" evidence="12">
    <location>
        <begin position="473"/>
        <end position="563"/>
    </location>
</feature>
<keyword evidence="5" id="KW-0130">Cell adhesion</keyword>
<evidence type="ECO:0000256" key="2">
    <source>
        <dbReference type="ARBA" id="ARBA00022692"/>
    </source>
</evidence>
<evidence type="ECO:0000256" key="9">
    <source>
        <dbReference type="ARBA" id="ARBA00023319"/>
    </source>
</evidence>
<evidence type="ECO:0000259" key="12">
    <source>
        <dbReference type="PROSITE" id="PS50835"/>
    </source>
</evidence>
<dbReference type="SMART" id="SM00408">
    <property type="entry name" value="IGc2"/>
    <property type="match status" value="7"/>
</dbReference>
<dbReference type="VEuPathDB" id="VectorBase:ISCI022093"/>
<evidence type="ECO:0000313" key="14">
    <source>
        <dbReference type="EnsemblMetazoa" id="ISCW022096-PA"/>
    </source>
</evidence>
<evidence type="ECO:0000256" key="1">
    <source>
        <dbReference type="ARBA" id="ARBA00004167"/>
    </source>
</evidence>
<dbReference type="Pfam" id="PF07679">
    <property type="entry name" value="I-set"/>
    <property type="match status" value="4"/>
</dbReference>
<dbReference type="SMART" id="SM00409">
    <property type="entry name" value="IG"/>
    <property type="match status" value="7"/>
</dbReference>
<dbReference type="GO" id="GO:0070593">
    <property type="term" value="P:dendrite self-avoidance"/>
    <property type="evidence" value="ECO:0000318"/>
    <property type="project" value="GO_Central"/>
</dbReference>
<keyword evidence="7" id="KW-0472">Membrane</keyword>
<dbReference type="Gene3D" id="2.60.40.10">
    <property type="entry name" value="Immunoglobulins"/>
    <property type="match status" value="8"/>
</dbReference>